<accession>A0A8S3VLI8</accession>
<dbReference type="AlphaFoldDB" id="A0A8S3VLI8"/>
<feature type="coiled-coil region" evidence="1">
    <location>
        <begin position="247"/>
        <end position="274"/>
    </location>
</feature>
<keyword evidence="5" id="KW-1185">Reference proteome</keyword>
<keyword evidence="2" id="KW-0812">Transmembrane</keyword>
<dbReference type="EMBL" id="CAJPWZ010003246">
    <property type="protein sequence ID" value="CAG2254519.1"/>
    <property type="molecule type" value="Genomic_DNA"/>
</dbReference>
<evidence type="ECO:0000256" key="1">
    <source>
        <dbReference type="SAM" id="Coils"/>
    </source>
</evidence>
<dbReference type="OrthoDB" id="5986675at2759"/>
<dbReference type="Gene3D" id="3.30.479.30">
    <property type="entry name" value="Band 7 domain"/>
    <property type="match status" value="1"/>
</dbReference>
<feature type="transmembrane region" description="Helical" evidence="2">
    <location>
        <begin position="6"/>
        <end position="31"/>
    </location>
</feature>
<dbReference type="InterPro" id="IPR001107">
    <property type="entry name" value="Band_7"/>
</dbReference>
<evidence type="ECO:0000259" key="3">
    <source>
        <dbReference type="Pfam" id="PF01145"/>
    </source>
</evidence>
<sequence length="347" mass="39166">MSSGVIKVIVSIVAAILGLISILIIASYSYLDYYEYGLRRQKSTGSVDKTEVYDGGRYFIGPDFEFKIFPADLHEVDIDNAKVFSSDKLEVQFSAHFQYVIRKNELVSLHDAYDLGYKEVMKSSALDAVKMLQIHAQHLEATNSCTTSRCAITVYNVRELINNRSEIEQTVWKSVRERLGGTCCNSYCDQTNPLCTNCVTVCSRSHRGLNVEVKYFQLGKIKIPSEVENQFIRASTLKEQNDEEKLKQKAVIVRKETNQKVAEIENEAKEISQNATAQAALVQSIARANYTALLETARSEGLKLVFSSLNITQQDKKNSFDYLRTIRGLDKLHLTVDYQQRIAGNLG</sequence>
<dbReference type="InterPro" id="IPR036013">
    <property type="entry name" value="Band_7/SPFH_dom_sf"/>
</dbReference>
<organism evidence="4 5">
    <name type="scientific">Mytilus edulis</name>
    <name type="common">Blue mussel</name>
    <dbReference type="NCBI Taxonomy" id="6550"/>
    <lineage>
        <taxon>Eukaryota</taxon>
        <taxon>Metazoa</taxon>
        <taxon>Spiralia</taxon>
        <taxon>Lophotrochozoa</taxon>
        <taxon>Mollusca</taxon>
        <taxon>Bivalvia</taxon>
        <taxon>Autobranchia</taxon>
        <taxon>Pteriomorphia</taxon>
        <taxon>Mytilida</taxon>
        <taxon>Mytiloidea</taxon>
        <taxon>Mytilidae</taxon>
        <taxon>Mytilinae</taxon>
        <taxon>Mytilus</taxon>
    </lineage>
</organism>
<dbReference type="Pfam" id="PF01145">
    <property type="entry name" value="Band_7"/>
    <property type="match status" value="1"/>
</dbReference>
<keyword evidence="1" id="KW-0175">Coiled coil</keyword>
<dbReference type="Proteomes" id="UP000683360">
    <property type="component" value="Unassembled WGS sequence"/>
</dbReference>
<protein>
    <recommendedName>
        <fullName evidence="3">Band 7 domain-containing protein</fullName>
    </recommendedName>
</protein>
<name>A0A8S3VLI8_MYTED</name>
<keyword evidence="2" id="KW-0472">Membrane</keyword>
<evidence type="ECO:0000256" key="2">
    <source>
        <dbReference type="SAM" id="Phobius"/>
    </source>
</evidence>
<gene>
    <name evidence="4" type="ORF">MEDL_66011</name>
</gene>
<evidence type="ECO:0000313" key="4">
    <source>
        <dbReference type="EMBL" id="CAG2254519.1"/>
    </source>
</evidence>
<keyword evidence="2" id="KW-1133">Transmembrane helix</keyword>
<feature type="domain" description="Band 7" evidence="3">
    <location>
        <begin position="35"/>
        <end position="248"/>
    </location>
</feature>
<reference evidence="4" key="1">
    <citation type="submission" date="2021-03" db="EMBL/GenBank/DDBJ databases">
        <authorList>
            <person name="Bekaert M."/>
        </authorList>
    </citation>
    <scope>NUCLEOTIDE SEQUENCE</scope>
</reference>
<proteinExistence type="predicted"/>
<evidence type="ECO:0000313" key="5">
    <source>
        <dbReference type="Proteomes" id="UP000683360"/>
    </source>
</evidence>
<comment type="caution">
    <text evidence="4">The sequence shown here is derived from an EMBL/GenBank/DDBJ whole genome shotgun (WGS) entry which is preliminary data.</text>
</comment>